<dbReference type="KEGG" id="njp:NEJAP_3530"/>
<keyword evidence="2" id="KW-0812">Transmembrane</keyword>
<accession>A0A7R6PXN7</accession>
<feature type="domain" description="VIT" evidence="4">
    <location>
        <begin position="34"/>
        <end position="162"/>
    </location>
</feature>
<dbReference type="Proteomes" id="UP000595332">
    <property type="component" value="Chromosome"/>
</dbReference>
<sequence>MDHERRVAMLWKQMISQCIGGILLCAGVSLSAQAAGLMKPVNSALPDLSIQQHHVNVLVEDGYVTTTVEQVFHNPSNTQLEAKYSFPVPERAAVGEFIYWINGKPVIGEVVAKQQAKKIYQQQKQAGNHVALTEQDGYRTFDSLIYPVEANADVRIKLVYVQAAHLDTNTGRYLYPLEDGGVDEQTNSFWSRNEVVQESFSFNMDIRSSYPLDGVRLPKHANAIITQLSPQQWTVDLSSSAEVDEGSGTYQPAASLSGDILVYWRLEEGLPGAVDLVSYRHPDSVQGTFMLTLTPGDDLPPVQGHRDWTFILDVSGSMEGKYATLLEGVRQALVKLPPQDRFRLITFNDKARDMTGGYQQISSENVTRYIDQLQSNGTGGGTNLYAGLAKGLKRLDDDRSTAIVLVTDGVANVGVTEKKAFLKLVQENDVRLFTFIMGNSANRPMLQEMTALSNGFAASISNADDVIGQVMLATSKLNHASMRGIEVSIQGGRVSDLTPEQINTVYRGQQLVLFGHYFEAGKAEVVLRGKVGAQERVYKTQVELADVSKDNPELERLWAYSKIEALQQKMDYLGADADTEQAMTDLAVQYGLITDYTSLLVVEEEVFEQLGIKRTNKQRVSKEQQARQQRSQREHVQDNRADSSQPMFQQSRASTGGGAIDGSLLLILLALGLPSLLVGFKAKPVVTANKQ</sequence>
<keyword evidence="2" id="KW-1133">Transmembrane helix</keyword>
<evidence type="ECO:0000313" key="6">
    <source>
        <dbReference type="Proteomes" id="UP000595332"/>
    </source>
</evidence>
<dbReference type="Pfam" id="PF13768">
    <property type="entry name" value="VWA_3"/>
    <property type="match status" value="1"/>
</dbReference>
<dbReference type="PANTHER" id="PTHR45737">
    <property type="entry name" value="VON WILLEBRAND FACTOR A DOMAIN-CONTAINING PROTEIN 5A"/>
    <property type="match status" value="1"/>
</dbReference>
<evidence type="ECO:0000256" key="1">
    <source>
        <dbReference type="SAM" id="MobiDB-lite"/>
    </source>
</evidence>
<keyword evidence="6" id="KW-1185">Reference proteome</keyword>
<protein>
    <submittedName>
        <fullName evidence="5">Ca-activated chloride channel homolog</fullName>
    </submittedName>
</protein>
<organism evidence="5 6">
    <name type="scientific">Neptunomonas japonica JAMM 1380</name>
    <dbReference type="NCBI Taxonomy" id="1441457"/>
    <lineage>
        <taxon>Bacteria</taxon>
        <taxon>Pseudomonadati</taxon>
        <taxon>Pseudomonadota</taxon>
        <taxon>Gammaproteobacteria</taxon>
        <taxon>Oceanospirillales</taxon>
        <taxon>Oceanospirillaceae</taxon>
        <taxon>Neptunomonas</taxon>
    </lineage>
</organism>
<feature type="region of interest" description="Disordered" evidence="1">
    <location>
        <begin position="618"/>
        <end position="654"/>
    </location>
</feature>
<dbReference type="EMBL" id="AP014546">
    <property type="protein sequence ID" value="BBB31468.1"/>
    <property type="molecule type" value="Genomic_DNA"/>
</dbReference>
<dbReference type="PANTHER" id="PTHR45737:SF6">
    <property type="entry name" value="VON WILLEBRAND FACTOR A DOMAIN-CONTAINING PROTEIN 5A"/>
    <property type="match status" value="1"/>
</dbReference>
<dbReference type="AlphaFoldDB" id="A0A7R6PXN7"/>
<proteinExistence type="predicted"/>
<dbReference type="PROSITE" id="PS50234">
    <property type="entry name" value="VWFA"/>
    <property type="match status" value="1"/>
</dbReference>
<name>A0A7R6PXN7_9GAMM</name>
<dbReference type="Gene3D" id="3.40.50.410">
    <property type="entry name" value="von Willebrand factor, type A domain"/>
    <property type="match status" value="1"/>
</dbReference>
<evidence type="ECO:0000313" key="5">
    <source>
        <dbReference type="EMBL" id="BBB31468.1"/>
    </source>
</evidence>
<reference evidence="5 6" key="1">
    <citation type="journal article" date="2008" name="Int. J. Syst. Evol. Microbiol.">
        <title>Neptunomonas japonica sp. nov., an Osedax japonicus symbiont-like bacterium isolated from sediment adjacent to sperm whale carcasses off Kagoshima, Japan.</title>
        <authorList>
            <person name="Miyazaki M."/>
            <person name="Nogi Y."/>
            <person name="Fujiwara Y."/>
            <person name="Kawato M."/>
            <person name="Kubokawa K."/>
            <person name="Horikoshi K."/>
        </authorList>
    </citation>
    <scope>NUCLEOTIDE SEQUENCE [LARGE SCALE GENOMIC DNA]</scope>
    <source>
        <strain evidence="5 6">JAMM 1380</strain>
    </source>
</reference>
<dbReference type="SMART" id="SM00609">
    <property type="entry name" value="VIT"/>
    <property type="match status" value="1"/>
</dbReference>
<evidence type="ECO:0000256" key="2">
    <source>
        <dbReference type="SAM" id="Phobius"/>
    </source>
</evidence>
<dbReference type="Pfam" id="PF08487">
    <property type="entry name" value="VIT"/>
    <property type="match status" value="1"/>
</dbReference>
<dbReference type="InterPro" id="IPR036465">
    <property type="entry name" value="vWFA_dom_sf"/>
</dbReference>
<dbReference type="InterPro" id="IPR002035">
    <property type="entry name" value="VWF_A"/>
</dbReference>
<evidence type="ECO:0000259" key="4">
    <source>
        <dbReference type="PROSITE" id="PS51468"/>
    </source>
</evidence>
<dbReference type="InterPro" id="IPR013694">
    <property type="entry name" value="VIT"/>
</dbReference>
<feature type="transmembrane region" description="Helical" evidence="2">
    <location>
        <begin position="662"/>
        <end position="680"/>
    </location>
</feature>
<dbReference type="PROSITE" id="PS51468">
    <property type="entry name" value="VIT"/>
    <property type="match status" value="1"/>
</dbReference>
<gene>
    <name evidence="5" type="ORF">NEJAP_3530</name>
</gene>
<feature type="compositionally biased region" description="Basic and acidic residues" evidence="1">
    <location>
        <begin position="620"/>
        <end position="641"/>
    </location>
</feature>
<dbReference type="SUPFAM" id="SSF53300">
    <property type="entry name" value="vWA-like"/>
    <property type="match status" value="1"/>
</dbReference>
<keyword evidence="2" id="KW-0472">Membrane</keyword>
<dbReference type="SMART" id="SM00327">
    <property type="entry name" value="VWA"/>
    <property type="match status" value="1"/>
</dbReference>
<feature type="domain" description="VWFA" evidence="3">
    <location>
        <begin position="307"/>
        <end position="477"/>
    </location>
</feature>
<feature type="compositionally biased region" description="Polar residues" evidence="1">
    <location>
        <begin position="642"/>
        <end position="654"/>
    </location>
</feature>
<evidence type="ECO:0000259" key="3">
    <source>
        <dbReference type="PROSITE" id="PS50234"/>
    </source>
</evidence>